<dbReference type="EMBL" id="MJVJ01000085">
    <property type="protein sequence ID" value="OEV47270.1"/>
    <property type="molecule type" value="Genomic_DNA"/>
</dbReference>
<dbReference type="AlphaFoldDB" id="A0AB36G1W0"/>
<sequence length="415" mass="50184">MKTQNISANQVSFHLLSKKTFSDEKYLNAWSLKGNRLNLQDWLDFKKANENNFYNKHLENTLKTMQEFKTFFSIDQFEGINLSKDDEWLNFLPQNYTQIYNRLCRDKSKYILHRYYQKDELIPIGFIENLSPNLPFWNESGENFSQDKIDTFIENDLLEPHFSQYDVYFNSSLNLTFNFNEENLNYLLHNYDYRVKKSFIDEKKLQEKLNLDKENKIILELEYMFLNLCKGISADYAFMDFSYFFVAYDYLLNSKNNPLKSYPLNLNDFIYERSFKEALEKYTSSYFLNYFSKELLEKLDTQNLTHSRYNRYIINYDKLPKNLEEENIQGLLSKQKDININFVNFIDYQDYVYNNKDDFWNLSSEENSMLWEKFLSKNTLKPFPLNFDCSLEEKFLYAKDEQLENILKSHKAFHG</sequence>
<accession>A0AB36G1W0</accession>
<reference evidence="1 2" key="1">
    <citation type="submission" date="2016-09" db="EMBL/GenBank/DDBJ databases">
        <title>Campylobacter from American crows.</title>
        <authorList>
            <person name="Weis A.M."/>
            <person name="Weimer B.C."/>
            <person name="Townsend A.K."/>
            <person name="Taff C."/>
        </authorList>
    </citation>
    <scope>NUCLEOTIDE SEQUENCE [LARGE SCALE GENOMIC DNA]</scope>
    <source>
        <strain evidence="1 2">BCW_3791</strain>
    </source>
</reference>
<comment type="caution">
    <text evidence="1">The sequence shown here is derived from an EMBL/GenBank/DDBJ whole genome shotgun (WGS) entry which is preliminary data.</text>
</comment>
<evidence type="ECO:0000313" key="1">
    <source>
        <dbReference type="EMBL" id="OEV47270.1"/>
    </source>
</evidence>
<proteinExistence type="predicted"/>
<protein>
    <submittedName>
        <fullName evidence="1">Uncharacterized protein</fullName>
    </submittedName>
</protein>
<dbReference type="Proteomes" id="UP000865560">
    <property type="component" value="Unassembled WGS sequence"/>
</dbReference>
<dbReference type="RefSeq" id="WP_070261383.1">
    <property type="nucleotide sequence ID" value="NZ_MJVJ01000085.1"/>
</dbReference>
<gene>
    <name evidence="1" type="ORF">AJY60_05315</name>
</gene>
<name>A0AB36G1W0_CAMJU</name>
<evidence type="ECO:0000313" key="2">
    <source>
        <dbReference type="Proteomes" id="UP000865560"/>
    </source>
</evidence>
<organism evidence="1 2">
    <name type="scientific">Campylobacter jejuni</name>
    <dbReference type="NCBI Taxonomy" id="197"/>
    <lineage>
        <taxon>Bacteria</taxon>
        <taxon>Pseudomonadati</taxon>
        <taxon>Campylobacterota</taxon>
        <taxon>Epsilonproteobacteria</taxon>
        <taxon>Campylobacterales</taxon>
        <taxon>Campylobacteraceae</taxon>
        <taxon>Campylobacter</taxon>
    </lineage>
</organism>